<sequence length="105" mass="12401">MASSAKKQKLSRDLHNRGKQDGRSSPEINCPICLERIEDRAFANKCFHSFCKTCLVEWSKVKAECPVCRQRFEKIIYNVKAMDDYQEETVQRQQFMDLPCWHNLD</sequence>
<evidence type="ECO:0000256" key="8">
    <source>
        <dbReference type="ARBA" id="ARBA00023015"/>
    </source>
</evidence>
<organism evidence="18 19">
    <name type="scientific">Leptotrombidium deliense</name>
    <dbReference type="NCBI Taxonomy" id="299467"/>
    <lineage>
        <taxon>Eukaryota</taxon>
        <taxon>Metazoa</taxon>
        <taxon>Ecdysozoa</taxon>
        <taxon>Arthropoda</taxon>
        <taxon>Chelicerata</taxon>
        <taxon>Arachnida</taxon>
        <taxon>Acari</taxon>
        <taxon>Acariformes</taxon>
        <taxon>Trombidiformes</taxon>
        <taxon>Prostigmata</taxon>
        <taxon>Anystina</taxon>
        <taxon>Parasitengona</taxon>
        <taxon>Trombiculoidea</taxon>
        <taxon>Trombiculidae</taxon>
        <taxon>Leptotrombidium</taxon>
    </lineage>
</organism>
<dbReference type="GO" id="GO:0061630">
    <property type="term" value="F:ubiquitin protein ligase activity"/>
    <property type="evidence" value="ECO:0007669"/>
    <property type="project" value="UniProtKB-EC"/>
</dbReference>
<keyword evidence="8" id="KW-0805">Transcription regulation</keyword>
<keyword evidence="7" id="KW-0862">Zinc</keyword>
<evidence type="ECO:0000256" key="16">
    <source>
        <dbReference type="SAM" id="MobiDB-lite"/>
    </source>
</evidence>
<evidence type="ECO:0000256" key="3">
    <source>
        <dbReference type="ARBA" id="ARBA00022679"/>
    </source>
</evidence>
<evidence type="ECO:0000256" key="10">
    <source>
        <dbReference type="ARBA" id="ARBA00071236"/>
    </source>
</evidence>
<evidence type="ECO:0000256" key="5">
    <source>
        <dbReference type="ARBA" id="ARBA00022771"/>
    </source>
</evidence>
<dbReference type="SUPFAM" id="SSF57850">
    <property type="entry name" value="RING/U-box"/>
    <property type="match status" value="1"/>
</dbReference>
<dbReference type="Pfam" id="PF13639">
    <property type="entry name" value="zf-RING_2"/>
    <property type="match status" value="1"/>
</dbReference>
<feature type="region of interest" description="Disordered" evidence="16">
    <location>
        <begin position="1"/>
        <end position="28"/>
    </location>
</feature>
<dbReference type="Gene3D" id="3.30.40.10">
    <property type="entry name" value="Zinc/RING finger domain, C3HC4 (zinc finger)"/>
    <property type="match status" value="1"/>
</dbReference>
<dbReference type="Proteomes" id="UP000288716">
    <property type="component" value="Unassembled WGS sequence"/>
</dbReference>
<evidence type="ECO:0000256" key="2">
    <source>
        <dbReference type="ARBA" id="ARBA00012483"/>
    </source>
</evidence>
<keyword evidence="19" id="KW-1185">Reference proteome</keyword>
<feature type="domain" description="RING-type" evidence="17">
    <location>
        <begin position="30"/>
        <end position="69"/>
    </location>
</feature>
<evidence type="ECO:0000256" key="4">
    <source>
        <dbReference type="ARBA" id="ARBA00022723"/>
    </source>
</evidence>
<dbReference type="GO" id="GO:0000209">
    <property type="term" value="P:protein polyubiquitination"/>
    <property type="evidence" value="ECO:0007669"/>
    <property type="project" value="TreeGrafter"/>
</dbReference>
<keyword evidence="4" id="KW-0479">Metal-binding</keyword>
<keyword evidence="9" id="KW-0804">Transcription</keyword>
<dbReference type="InterPro" id="IPR013083">
    <property type="entry name" value="Znf_RING/FYVE/PHD"/>
</dbReference>
<protein>
    <recommendedName>
        <fullName evidence="10">E3 ubiquitin-protein ligase Topors</fullName>
        <ecNumber evidence="2">2.3.2.27</ecNumber>
    </recommendedName>
    <alternativeName>
        <fullName evidence="11">RING-type E3 ubiquitin transferase Topors</fullName>
    </alternativeName>
    <alternativeName>
        <fullName evidence="13">SUMO1-protein E3 ligase Topors</fullName>
    </alternativeName>
    <alternativeName>
        <fullName evidence="12">Topoisomerase I-binding RING finger protein</fullName>
    </alternativeName>
    <alternativeName>
        <fullName evidence="14">Topoisomerase I-binding arginine/serine-rich protein</fullName>
    </alternativeName>
</protein>
<proteinExistence type="predicted"/>
<evidence type="ECO:0000256" key="7">
    <source>
        <dbReference type="ARBA" id="ARBA00022833"/>
    </source>
</evidence>
<dbReference type="SMART" id="SM00184">
    <property type="entry name" value="RING"/>
    <property type="match status" value="1"/>
</dbReference>
<dbReference type="InterPro" id="IPR001841">
    <property type="entry name" value="Znf_RING"/>
</dbReference>
<evidence type="ECO:0000313" key="18">
    <source>
        <dbReference type="EMBL" id="RWS24450.1"/>
    </source>
</evidence>
<keyword evidence="5 15" id="KW-0863">Zinc-finger</keyword>
<dbReference type="PANTHER" id="PTHR46077:SF1">
    <property type="entry name" value="TOP1 BINDING ARGININE_SERINE RICH PROTEIN, E3 UBIQUITIN LIGASE"/>
    <property type="match status" value="1"/>
</dbReference>
<comment type="catalytic activity">
    <reaction evidence="1">
        <text>S-ubiquitinyl-[E2 ubiquitin-conjugating enzyme]-L-cysteine + [acceptor protein]-L-lysine = [E2 ubiquitin-conjugating enzyme]-L-cysteine + N(6)-ubiquitinyl-[acceptor protein]-L-lysine.</text>
        <dbReference type="EC" id="2.3.2.27"/>
    </reaction>
</comment>
<evidence type="ECO:0000256" key="13">
    <source>
        <dbReference type="ARBA" id="ARBA00079040"/>
    </source>
</evidence>
<evidence type="ECO:0000256" key="6">
    <source>
        <dbReference type="ARBA" id="ARBA00022786"/>
    </source>
</evidence>
<keyword evidence="3" id="KW-0808">Transferase</keyword>
<dbReference type="FunFam" id="3.30.40.10:FF:000136">
    <property type="entry name" value="E3 ubiquitin-protein ligase Topors"/>
    <property type="match status" value="1"/>
</dbReference>
<accession>A0A443SAB2</accession>
<gene>
    <name evidence="18" type="ORF">B4U80_02023</name>
</gene>
<dbReference type="VEuPathDB" id="VectorBase:LDEU007589"/>
<evidence type="ECO:0000256" key="9">
    <source>
        <dbReference type="ARBA" id="ARBA00023163"/>
    </source>
</evidence>
<dbReference type="InterPro" id="IPR017907">
    <property type="entry name" value="Znf_RING_CS"/>
</dbReference>
<evidence type="ECO:0000256" key="15">
    <source>
        <dbReference type="PROSITE-ProRule" id="PRU00175"/>
    </source>
</evidence>
<dbReference type="OrthoDB" id="6509683at2759"/>
<feature type="non-terminal residue" evidence="18">
    <location>
        <position position="105"/>
    </location>
</feature>
<dbReference type="PROSITE" id="PS00518">
    <property type="entry name" value="ZF_RING_1"/>
    <property type="match status" value="1"/>
</dbReference>
<keyword evidence="6" id="KW-0833">Ubl conjugation pathway</keyword>
<dbReference type="EC" id="2.3.2.27" evidence="2"/>
<dbReference type="AlphaFoldDB" id="A0A443SAB2"/>
<evidence type="ECO:0000313" key="19">
    <source>
        <dbReference type="Proteomes" id="UP000288716"/>
    </source>
</evidence>
<reference evidence="18 19" key="1">
    <citation type="journal article" date="2018" name="Gigascience">
        <title>Genomes of trombidid mites reveal novel predicted allergens and laterally-transferred genes associated with secondary metabolism.</title>
        <authorList>
            <person name="Dong X."/>
            <person name="Chaisiri K."/>
            <person name="Xia D."/>
            <person name="Armstrong S.D."/>
            <person name="Fang Y."/>
            <person name="Donnelly M.J."/>
            <person name="Kadowaki T."/>
            <person name="McGarry J.W."/>
            <person name="Darby A.C."/>
            <person name="Makepeace B.L."/>
        </authorList>
    </citation>
    <scope>NUCLEOTIDE SEQUENCE [LARGE SCALE GENOMIC DNA]</scope>
    <source>
        <strain evidence="18">UoL-UT</strain>
    </source>
</reference>
<feature type="compositionally biased region" description="Basic and acidic residues" evidence="16">
    <location>
        <begin position="10"/>
        <end position="24"/>
    </location>
</feature>
<dbReference type="PROSITE" id="PS50089">
    <property type="entry name" value="ZF_RING_2"/>
    <property type="match status" value="1"/>
</dbReference>
<dbReference type="EMBL" id="NCKV01004862">
    <property type="protein sequence ID" value="RWS24450.1"/>
    <property type="molecule type" value="Genomic_DNA"/>
</dbReference>
<dbReference type="GO" id="GO:0008270">
    <property type="term" value="F:zinc ion binding"/>
    <property type="evidence" value="ECO:0007669"/>
    <property type="project" value="UniProtKB-KW"/>
</dbReference>
<evidence type="ECO:0000256" key="1">
    <source>
        <dbReference type="ARBA" id="ARBA00000900"/>
    </source>
</evidence>
<name>A0A443SAB2_9ACAR</name>
<dbReference type="GO" id="GO:0006513">
    <property type="term" value="P:protein monoubiquitination"/>
    <property type="evidence" value="ECO:0007669"/>
    <property type="project" value="TreeGrafter"/>
</dbReference>
<comment type="caution">
    <text evidence="18">The sequence shown here is derived from an EMBL/GenBank/DDBJ whole genome shotgun (WGS) entry which is preliminary data.</text>
</comment>
<dbReference type="STRING" id="299467.A0A443SAB2"/>
<dbReference type="PANTHER" id="PTHR46077">
    <property type="entry name" value="E3 UBIQUITIN-PROTEIN LIGASE TOPORS"/>
    <property type="match status" value="1"/>
</dbReference>
<evidence type="ECO:0000256" key="12">
    <source>
        <dbReference type="ARBA" id="ARBA00076940"/>
    </source>
</evidence>
<evidence type="ECO:0000256" key="11">
    <source>
        <dbReference type="ARBA" id="ARBA00076856"/>
    </source>
</evidence>
<evidence type="ECO:0000259" key="17">
    <source>
        <dbReference type="PROSITE" id="PS50089"/>
    </source>
</evidence>
<evidence type="ECO:0000256" key="14">
    <source>
        <dbReference type="ARBA" id="ARBA00079184"/>
    </source>
</evidence>